<comment type="subcellular location">
    <subcellularLocation>
        <location evidence="1">Cell envelope</location>
    </subcellularLocation>
</comment>
<dbReference type="InterPro" id="IPR018389">
    <property type="entry name" value="DctP_fam"/>
</dbReference>
<evidence type="ECO:0000313" key="7">
    <source>
        <dbReference type="Proteomes" id="UP000657421"/>
    </source>
</evidence>
<dbReference type="InterPro" id="IPR004682">
    <property type="entry name" value="TRAP_DctP"/>
</dbReference>
<keyword evidence="7" id="KW-1185">Reference proteome</keyword>
<dbReference type="PIRSF" id="PIRSF006470">
    <property type="entry name" value="DctB"/>
    <property type="match status" value="1"/>
</dbReference>
<dbReference type="Gene3D" id="3.40.190.170">
    <property type="entry name" value="Bacterial extracellular solute-binding protein, family 7"/>
    <property type="match status" value="1"/>
</dbReference>
<keyword evidence="3" id="KW-0813">Transport</keyword>
<evidence type="ECO:0000256" key="1">
    <source>
        <dbReference type="ARBA" id="ARBA00004196"/>
    </source>
</evidence>
<dbReference type="InterPro" id="IPR038404">
    <property type="entry name" value="TRAP_DctP_sf"/>
</dbReference>
<evidence type="ECO:0000313" key="6">
    <source>
        <dbReference type="EMBL" id="MBC8574063.1"/>
    </source>
</evidence>
<dbReference type="RefSeq" id="WP_249309554.1">
    <property type="nucleotide sequence ID" value="NZ_JACRSZ010000015.1"/>
</dbReference>
<comment type="caution">
    <text evidence="6">The sequence shown here is derived from an EMBL/GenBank/DDBJ whole genome shotgun (WGS) entry which is preliminary data.</text>
</comment>
<organism evidence="6 7">
    <name type="scientific">Jingyaoa shaoxingensis</name>
    <dbReference type="NCBI Taxonomy" id="2763671"/>
    <lineage>
        <taxon>Bacteria</taxon>
        <taxon>Bacillati</taxon>
        <taxon>Bacillota</taxon>
        <taxon>Clostridia</taxon>
        <taxon>Lachnospirales</taxon>
        <taxon>Lachnospiraceae</taxon>
        <taxon>Jingyaoa</taxon>
    </lineage>
</organism>
<comment type="similarity">
    <text evidence="2">Belongs to the bacterial solute-binding protein 7 family.</text>
</comment>
<name>A0ABR7NEH3_9FIRM</name>
<evidence type="ECO:0000256" key="3">
    <source>
        <dbReference type="ARBA" id="ARBA00022448"/>
    </source>
</evidence>
<evidence type="ECO:0000256" key="4">
    <source>
        <dbReference type="ARBA" id="ARBA00022729"/>
    </source>
</evidence>
<dbReference type="NCBIfam" id="NF037995">
    <property type="entry name" value="TRAP_S1"/>
    <property type="match status" value="1"/>
</dbReference>
<dbReference type="EMBL" id="JACRSZ010000015">
    <property type="protein sequence ID" value="MBC8574063.1"/>
    <property type="molecule type" value="Genomic_DNA"/>
</dbReference>
<feature type="chain" id="PRO_5045321209" evidence="5">
    <location>
        <begin position="28"/>
        <end position="352"/>
    </location>
</feature>
<accession>A0ABR7NEH3</accession>
<proteinExistence type="inferred from homology"/>
<gene>
    <name evidence="6" type="primary">dctP</name>
    <name evidence="6" type="ORF">H8716_13380</name>
</gene>
<dbReference type="NCBIfam" id="TIGR00787">
    <property type="entry name" value="dctP"/>
    <property type="match status" value="1"/>
</dbReference>
<keyword evidence="4 5" id="KW-0732">Signal</keyword>
<evidence type="ECO:0000256" key="5">
    <source>
        <dbReference type="SAM" id="SignalP"/>
    </source>
</evidence>
<protein>
    <submittedName>
        <fullName evidence="6">TRAP transporter substrate-binding protein DctP</fullName>
    </submittedName>
</protein>
<evidence type="ECO:0000256" key="2">
    <source>
        <dbReference type="ARBA" id="ARBA00009023"/>
    </source>
</evidence>
<feature type="signal peptide" evidence="5">
    <location>
        <begin position="1"/>
        <end position="27"/>
    </location>
</feature>
<sequence>MKLRKSVIATLVSATMLAVGLGASAQADDNVVKIAFTDAPTLKVGDMEIYHPSYAAMLAFKGAFEKSTNGEYSVELYPNGTLGDAASTMEQMLIGTLQGSTPADGALSAFAPDIQAFTVPYLFSEVTVAYDVLDGEFCQNLFNDIAEETGIRVIASYDNGGFRHFTNSKKEIKTAADMEGLNIRVMDSPVYLKLIESLGASATPVAFLELYSALQTGVVDGQENSAVTTLGASLNEVQKYCTLDGHLLGLAFLTVSESWYQSLDAETQKKVLIAGEEASIAARGTCRYAESIAINTLSEEGVQVYSPTAEELETFKVSQEPVIEYLKTEIDPEVVDGLLGAVEEEEIKAGLK</sequence>
<reference evidence="6 7" key="1">
    <citation type="submission" date="2020-08" db="EMBL/GenBank/DDBJ databases">
        <title>Genome public.</title>
        <authorList>
            <person name="Liu C."/>
            <person name="Sun Q."/>
        </authorList>
    </citation>
    <scope>NUCLEOTIDE SEQUENCE [LARGE SCALE GENOMIC DNA]</scope>
    <source>
        <strain evidence="6 7">NSJ-46</strain>
    </source>
</reference>
<dbReference type="Proteomes" id="UP000657421">
    <property type="component" value="Unassembled WGS sequence"/>
</dbReference>
<dbReference type="PANTHER" id="PTHR33376">
    <property type="match status" value="1"/>
</dbReference>
<dbReference type="Pfam" id="PF03480">
    <property type="entry name" value="DctP"/>
    <property type="match status" value="1"/>
</dbReference>
<dbReference type="PANTHER" id="PTHR33376:SF4">
    <property type="entry name" value="SIALIC ACID-BINDING PERIPLASMIC PROTEIN SIAP"/>
    <property type="match status" value="1"/>
</dbReference>